<proteinExistence type="predicted"/>
<accession>A0A6C0J436</accession>
<organism evidence="1">
    <name type="scientific">viral metagenome</name>
    <dbReference type="NCBI Taxonomy" id="1070528"/>
    <lineage>
        <taxon>unclassified sequences</taxon>
        <taxon>metagenomes</taxon>
        <taxon>organismal metagenomes</taxon>
    </lineage>
</organism>
<dbReference type="EMBL" id="MN740292">
    <property type="protein sequence ID" value="QHT98403.1"/>
    <property type="molecule type" value="Genomic_DNA"/>
</dbReference>
<sequence>MVWSQYVYEANNGFDPDVSDDDEFNDEHTPLNIEDWEVQYSDELGHMWNNIRTLLYDAQIEHTGRFCDFVEFCYIEHDTDLRRTTWEYQEQTMWYEDRLAHIWRNVRRSINDNGLHEEMLRGATFNDFTNFAKNYMSVY</sequence>
<evidence type="ECO:0000313" key="1">
    <source>
        <dbReference type="EMBL" id="QHT98403.1"/>
    </source>
</evidence>
<name>A0A6C0J436_9ZZZZ</name>
<reference evidence="1" key="1">
    <citation type="journal article" date="2020" name="Nature">
        <title>Giant virus diversity and host interactions through global metagenomics.</title>
        <authorList>
            <person name="Schulz F."/>
            <person name="Roux S."/>
            <person name="Paez-Espino D."/>
            <person name="Jungbluth S."/>
            <person name="Walsh D.A."/>
            <person name="Denef V.J."/>
            <person name="McMahon K.D."/>
            <person name="Konstantinidis K.T."/>
            <person name="Eloe-Fadrosh E.A."/>
            <person name="Kyrpides N.C."/>
            <person name="Woyke T."/>
        </authorList>
    </citation>
    <scope>NUCLEOTIDE SEQUENCE</scope>
    <source>
        <strain evidence="1">GVMAG-M-3300025652-16</strain>
    </source>
</reference>
<dbReference type="AlphaFoldDB" id="A0A6C0J436"/>
<protein>
    <submittedName>
        <fullName evidence="1">Uncharacterized protein</fullName>
    </submittedName>
</protein>